<name>A0A1R0ZJB3_9BACL</name>
<dbReference type="PROSITE" id="PS51272">
    <property type="entry name" value="SLH"/>
    <property type="match status" value="3"/>
</dbReference>
<feature type="region of interest" description="Disordered" evidence="13">
    <location>
        <begin position="1058"/>
        <end position="1089"/>
    </location>
</feature>
<dbReference type="Gene3D" id="2.60.120.260">
    <property type="entry name" value="Galactose-binding domain-like"/>
    <property type="match status" value="3"/>
</dbReference>
<dbReference type="EC" id="3.2.1.8" evidence="12"/>
<dbReference type="Pfam" id="PF00331">
    <property type="entry name" value="Glyco_hydro_10"/>
    <property type="match status" value="1"/>
</dbReference>
<dbReference type="Gene3D" id="3.20.20.80">
    <property type="entry name" value="Glycosidases"/>
    <property type="match status" value="1"/>
</dbReference>
<feature type="domain" description="SLH" evidence="15">
    <location>
        <begin position="1361"/>
        <end position="1424"/>
    </location>
</feature>
<dbReference type="GO" id="GO:0045493">
    <property type="term" value="P:xylan catabolic process"/>
    <property type="evidence" value="ECO:0007669"/>
    <property type="project" value="UniProtKB-UniPathway"/>
</dbReference>
<comment type="caution">
    <text evidence="17">The sequence shown here is derived from an EMBL/GenBank/DDBJ whole genome shotgun (WGS) entry which is preliminary data.</text>
</comment>
<dbReference type="OrthoDB" id="9809277at2"/>
<keyword evidence="9 12" id="KW-0326">Glycosidase</keyword>
<dbReference type="UniPathway" id="UPA00114"/>
<dbReference type="InterPro" id="IPR017853">
    <property type="entry name" value="GH"/>
</dbReference>
<dbReference type="SMART" id="SM00633">
    <property type="entry name" value="Glyco_10"/>
    <property type="match status" value="1"/>
</dbReference>
<dbReference type="SUPFAM" id="SSF49785">
    <property type="entry name" value="Galactose-binding domain-like"/>
    <property type="match status" value="3"/>
</dbReference>
<keyword evidence="7 12" id="KW-0378">Hydrolase</keyword>
<dbReference type="Pfam" id="PF02018">
    <property type="entry name" value="CBM_4_9"/>
    <property type="match status" value="2"/>
</dbReference>
<evidence type="ECO:0000256" key="2">
    <source>
        <dbReference type="ARBA" id="ARBA00004851"/>
    </source>
</evidence>
<evidence type="ECO:0000256" key="13">
    <source>
        <dbReference type="SAM" id="MobiDB-lite"/>
    </source>
</evidence>
<feature type="domain" description="SLH" evidence="15">
    <location>
        <begin position="1300"/>
        <end position="1360"/>
    </location>
</feature>
<dbReference type="PRINTS" id="PR00134">
    <property type="entry name" value="GLHYDRLASE10"/>
</dbReference>
<dbReference type="InterPro" id="IPR044846">
    <property type="entry name" value="GH10"/>
</dbReference>
<dbReference type="PROSITE" id="PS51760">
    <property type="entry name" value="GH10_2"/>
    <property type="match status" value="1"/>
</dbReference>
<protein>
    <recommendedName>
        <fullName evidence="12">Beta-xylanase</fullName>
        <ecNumber evidence="12">3.2.1.8</ecNumber>
    </recommendedName>
</protein>
<evidence type="ECO:0000256" key="5">
    <source>
        <dbReference type="ARBA" id="ARBA00022729"/>
    </source>
</evidence>
<dbReference type="SUPFAM" id="SSF49344">
    <property type="entry name" value="CBD9-like"/>
    <property type="match status" value="1"/>
</dbReference>
<feature type="chain" id="PRO_5039692698" description="Beta-xylanase" evidence="14">
    <location>
        <begin position="26"/>
        <end position="1481"/>
    </location>
</feature>
<feature type="active site" description="Nucleophile" evidence="11">
    <location>
        <position position="783"/>
    </location>
</feature>
<keyword evidence="4 17" id="KW-0858">Xylan degradation</keyword>
<keyword evidence="10 12" id="KW-0624">Polysaccharide degradation</keyword>
<dbReference type="RefSeq" id="WP_076284351.1">
    <property type="nucleotide sequence ID" value="NZ_MPTW01000004.1"/>
</dbReference>
<dbReference type="InterPro" id="IPR031158">
    <property type="entry name" value="GH10_AS"/>
</dbReference>
<comment type="pathway">
    <text evidence="2">Glycan degradation; xylan degradation.</text>
</comment>
<dbReference type="InterPro" id="IPR001119">
    <property type="entry name" value="SLH_dom"/>
</dbReference>
<comment type="similarity">
    <text evidence="3 12">Belongs to the glycosyl hydrolase 10 (cellulase F) family.</text>
</comment>
<dbReference type="Pfam" id="PF06452">
    <property type="entry name" value="CBM9_1"/>
    <property type="match status" value="1"/>
</dbReference>
<reference evidence="17 18" key="1">
    <citation type="submission" date="2016-11" db="EMBL/GenBank/DDBJ databases">
        <title>Paenibacillus species isolates.</title>
        <authorList>
            <person name="Beno S.M."/>
        </authorList>
    </citation>
    <scope>NUCLEOTIDE SEQUENCE [LARGE SCALE GENOMIC DNA]</scope>
    <source>
        <strain evidence="17 18">FSL H7-0443</strain>
    </source>
</reference>
<gene>
    <name evidence="17" type="ORF">BSK65_10375</name>
</gene>
<evidence type="ECO:0000256" key="9">
    <source>
        <dbReference type="ARBA" id="ARBA00023295"/>
    </source>
</evidence>
<dbReference type="Pfam" id="PF00395">
    <property type="entry name" value="SLH"/>
    <property type="match status" value="3"/>
</dbReference>
<evidence type="ECO:0000259" key="15">
    <source>
        <dbReference type="PROSITE" id="PS51272"/>
    </source>
</evidence>
<evidence type="ECO:0000256" key="11">
    <source>
        <dbReference type="PROSITE-ProRule" id="PRU10061"/>
    </source>
</evidence>
<accession>A0A1R0ZJB3</accession>
<evidence type="ECO:0000256" key="3">
    <source>
        <dbReference type="ARBA" id="ARBA00007495"/>
    </source>
</evidence>
<dbReference type="Proteomes" id="UP000187425">
    <property type="component" value="Unassembled WGS sequence"/>
</dbReference>
<feature type="signal peptide" evidence="14">
    <location>
        <begin position="1"/>
        <end position="25"/>
    </location>
</feature>
<keyword evidence="5 14" id="KW-0732">Signal</keyword>
<evidence type="ECO:0000256" key="8">
    <source>
        <dbReference type="ARBA" id="ARBA00023277"/>
    </source>
</evidence>
<feature type="domain" description="GH10" evidence="16">
    <location>
        <begin position="522"/>
        <end position="859"/>
    </location>
</feature>
<dbReference type="CDD" id="cd00005">
    <property type="entry name" value="CBM9_like_1"/>
    <property type="match status" value="1"/>
</dbReference>
<feature type="domain" description="SLH" evidence="15">
    <location>
        <begin position="1427"/>
        <end position="1481"/>
    </location>
</feature>
<evidence type="ECO:0000256" key="1">
    <source>
        <dbReference type="ARBA" id="ARBA00000681"/>
    </source>
</evidence>
<dbReference type="GO" id="GO:0031176">
    <property type="term" value="F:endo-1,4-beta-xylanase activity"/>
    <property type="evidence" value="ECO:0007669"/>
    <property type="project" value="UniProtKB-EC"/>
</dbReference>
<dbReference type="Gene3D" id="2.60.40.1190">
    <property type="match status" value="1"/>
</dbReference>
<evidence type="ECO:0000256" key="6">
    <source>
        <dbReference type="ARBA" id="ARBA00022737"/>
    </source>
</evidence>
<dbReference type="EMBL" id="MPTW01000004">
    <property type="protein sequence ID" value="OME71444.1"/>
    <property type="molecule type" value="Genomic_DNA"/>
</dbReference>
<evidence type="ECO:0000313" key="17">
    <source>
        <dbReference type="EMBL" id="OME71444.1"/>
    </source>
</evidence>
<keyword evidence="8 12" id="KW-0119">Carbohydrate metabolism</keyword>
<proteinExistence type="inferred from homology"/>
<dbReference type="PROSITE" id="PS00591">
    <property type="entry name" value="GH10_1"/>
    <property type="match status" value="1"/>
</dbReference>
<dbReference type="PANTHER" id="PTHR31490">
    <property type="entry name" value="GLYCOSYL HYDROLASE"/>
    <property type="match status" value="1"/>
</dbReference>
<evidence type="ECO:0000256" key="10">
    <source>
        <dbReference type="ARBA" id="ARBA00023326"/>
    </source>
</evidence>
<dbReference type="InterPro" id="IPR010502">
    <property type="entry name" value="Carb-bd_dom_fam9"/>
</dbReference>
<sequence length="1481" mass="160797">MSRMFKQVISILLAAALLIPSSWLAPITEAAAPDATVPSDSVMVYHETFANGKGIAGQSGSASLTPVTDKAFAGNADGAALYVSNRTNNYDAVDFKFSDMGLENGKTYMVTASVYVDADVTVPSGAQAYLQTINSYGLLASVNYEAGKAITLTKEFTVDTSKDTTLRILSDEIGKAVPFYIGDVLITAKKAVTETDKEIYHESFVSGKGLATQSGSANLTAVTGKVFAGNADGAALYVSNRTNDWDAADFTFSDIGLENGKTYTVTATVYVDPDVTVPSGAQAYIQAIGSYALLASGDYEAGKGITLTKEFIVDTSKDTKLRVQSNAIGKAVPFYIGDVLVTEKVTAEPTPIPTPEPPRDPALPFTTVTFEDQKAGGFEGRAGSETLTITDDENHTDNGSYALKVEGRTSTWHGPSLRVEKYVDKGYEYKISLWVKLIQPASSQLQLSTQVGNGSSANYVQLAPKTISANDGWVQFEGTYRYNNVSSEYLTIYVESSSNSTASFYIDDISFEKTGSGPVGIQKDLIPIKDAYEDHFLIGNAISAEDLEGVRLELLKMHHNVATAGNAMKPDALQPTKGNFTFTGADELVDKVLDEGMQMHGHVLVWHQQSPAWMNTTSDADNNTIPLGRDEALDNLRAHIKTVMEHFGDKVISWDVVNEAMSDNPSNPTDWKTALRSAPWKSAIGADYVEQAFLAAREVLDANPDWNIKLYYNDYNEDNQNKAQAIYSMVKEINDKYALTHPGKLLVDGVGMQAHYSINTNPENVERSLEKFISLGVEVSITELDIQAGSNYQLSEKLANAQGYLYAQLLNIFRANDEHIKRVTFWGMDDNTSWRASSNPLLFDKNLQAKAAYYGVIDPDTFIEEHEPESVEANHSTAKFAAPVIDGTVDEIWSQTAEMPINRYQTAWQGASGVAKALWDDQSLYVLIQVSDTQLDKSSVNAHEQDSVEIFVDPNNGKTTFYQEDGGQYRINFDNETSFNPTSIAAGFESATHISGTNYTVEVKIPLHGITPDDDTKLGFDVQINDAKDGSRQSVAAWNDTTGTGYMDTSVYGVLTLKGKSTGSEPTPTPTPTPTGSSKTGSAVTTPQPVAIANKDGVVTITLEVKSDNGRAIGTISSDNLKKALEQATAAANGKKRIVIEVPQQTDAKVYDIQLPTQSLMGKENFELLLKTENATIQIPSNMLPDLTDLAEQVSIRISKVSADSLSAANRNLIGSHPVIDLSVVSGDKVIPWNSPNAPVTVSIPYTPTAEELSNLDLIVVWYIDDKGNVAPVPNGRYDAATQTVVFQTTHFSIYAVTFVKKNFGDLQNVSWAKQAIDVMAARDVIQGTSMNNFSPADSMKRADFIALLVRVLELKGTGKNAALFSDVQKTDYYYDELVIAKELGIATGFEDDTFRPNIEVSRQDMMVLTVRALAASGKQIKASGALSAYLDEASISSYAKDSALLLVKFGVVNGKNDRIAPNDTLTRAEAAVILYRIWKL</sequence>
<keyword evidence="6" id="KW-0677">Repeat</keyword>
<dbReference type="SUPFAM" id="SSF51445">
    <property type="entry name" value="(Trans)glycosidases"/>
    <property type="match status" value="1"/>
</dbReference>
<evidence type="ECO:0000313" key="18">
    <source>
        <dbReference type="Proteomes" id="UP000187425"/>
    </source>
</evidence>
<evidence type="ECO:0000259" key="16">
    <source>
        <dbReference type="PROSITE" id="PS51760"/>
    </source>
</evidence>
<dbReference type="GO" id="GO:0030246">
    <property type="term" value="F:carbohydrate binding"/>
    <property type="evidence" value="ECO:0007669"/>
    <property type="project" value="InterPro"/>
</dbReference>
<evidence type="ECO:0000256" key="14">
    <source>
        <dbReference type="SAM" id="SignalP"/>
    </source>
</evidence>
<dbReference type="PANTHER" id="PTHR31490:SF90">
    <property type="entry name" value="ENDO-1,4-BETA-XYLANASE A"/>
    <property type="match status" value="1"/>
</dbReference>
<evidence type="ECO:0000256" key="12">
    <source>
        <dbReference type="RuleBase" id="RU361174"/>
    </source>
</evidence>
<organism evidence="17 18">
    <name type="scientific">Paenibacillus odorifer</name>
    <dbReference type="NCBI Taxonomy" id="189426"/>
    <lineage>
        <taxon>Bacteria</taxon>
        <taxon>Bacillati</taxon>
        <taxon>Bacillota</taxon>
        <taxon>Bacilli</taxon>
        <taxon>Bacillales</taxon>
        <taxon>Paenibacillaceae</taxon>
        <taxon>Paenibacillus</taxon>
    </lineage>
</organism>
<evidence type="ECO:0000256" key="4">
    <source>
        <dbReference type="ARBA" id="ARBA00022651"/>
    </source>
</evidence>
<dbReference type="InterPro" id="IPR008979">
    <property type="entry name" value="Galactose-bd-like_sf"/>
</dbReference>
<evidence type="ECO:0000256" key="7">
    <source>
        <dbReference type="ARBA" id="ARBA00022801"/>
    </source>
</evidence>
<comment type="catalytic activity">
    <reaction evidence="1 12">
        <text>Endohydrolysis of (1-&gt;4)-beta-D-xylosidic linkages in xylans.</text>
        <dbReference type="EC" id="3.2.1.8"/>
    </reaction>
</comment>
<dbReference type="InterPro" id="IPR001000">
    <property type="entry name" value="GH10_dom"/>
</dbReference>
<dbReference type="InterPro" id="IPR003305">
    <property type="entry name" value="CenC_carb-bd"/>
</dbReference>